<keyword evidence="2" id="KW-1185">Reference proteome</keyword>
<protein>
    <submittedName>
        <fullName evidence="1">Uncharacterized protein</fullName>
    </submittedName>
</protein>
<reference evidence="1 2" key="1">
    <citation type="journal article" date="2019" name="Int. J. Syst. Evol. Microbiol.">
        <title>The Global Catalogue of Microorganisms (GCM) 10K type strain sequencing project: providing services to taxonomists for standard genome sequencing and annotation.</title>
        <authorList>
            <consortium name="The Broad Institute Genomics Platform"/>
            <consortium name="The Broad Institute Genome Sequencing Center for Infectious Disease"/>
            <person name="Wu L."/>
            <person name="Ma J."/>
        </authorList>
    </citation>
    <scope>NUCLEOTIDE SEQUENCE [LARGE SCALE GENOMIC DNA]</scope>
    <source>
        <strain evidence="1 2">JCM 14046</strain>
    </source>
</reference>
<accession>A0ABN2P220</accession>
<comment type="caution">
    <text evidence="1">The sequence shown here is derived from an EMBL/GenBank/DDBJ whole genome shotgun (WGS) entry which is preliminary data.</text>
</comment>
<organism evidence="1 2">
    <name type="scientific">Nocardioides lentus</name>
    <dbReference type="NCBI Taxonomy" id="338077"/>
    <lineage>
        <taxon>Bacteria</taxon>
        <taxon>Bacillati</taxon>
        <taxon>Actinomycetota</taxon>
        <taxon>Actinomycetes</taxon>
        <taxon>Propionibacteriales</taxon>
        <taxon>Nocardioidaceae</taxon>
        <taxon>Nocardioides</taxon>
    </lineage>
</organism>
<sequence>MSAIVPPVRVKVACINWGKTNVPQALTYVLDATGEAHAERYADTWADAVAWSRYLVELLNRPRVHLLGVPR</sequence>
<dbReference type="RefSeq" id="WP_344004074.1">
    <property type="nucleotide sequence ID" value="NZ_BAAAMY010000002.1"/>
</dbReference>
<dbReference type="Proteomes" id="UP001501612">
    <property type="component" value="Unassembled WGS sequence"/>
</dbReference>
<evidence type="ECO:0000313" key="2">
    <source>
        <dbReference type="Proteomes" id="UP001501612"/>
    </source>
</evidence>
<dbReference type="EMBL" id="BAAAMY010000002">
    <property type="protein sequence ID" value="GAA1909214.1"/>
    <property type="molecule type" value="Genomic_DNA"/>
</dbReference>
<proteinExistence type="predicted"/>
<name>A0ABN2P220_9ACTN</name>
<evidence type="ECO:0000313" key="1">
    <source>
        <dbReference type="EMBL" id="GAA1909214.1"/>
    </source>
</evidence>
<gene>
    <name evidence="1" type="ORF">GCM10009737_08000</name>
</gene>